<dbReference type="EMBL" id="JARIHO010000065">
    <property type="protein sequence ID" value="KAJ7314776.1"/>
    <property type="molecule type" value="Genomic_DNA"/>
</dbReference>
<evidence type="ECO:0000313" key="1">
    <source>
        <dbReference type="EMBL" id="KAJ7314776.1"/>
    </source>
</evidence>
<protein>
    <submittedName>
        <fullName evidence="1">Uncharacterized protein</fullName>
    </submittedName>
</protein>
<evidence type="ECO:0000313" key="2">
    <source>
        <dbReference type="Proteomes" id="UP001218218"/>
    </source>
</evidence>
<name>A0AAD7EEN0_9AGAR</name>
<comment type="caution">
    <text evidence="1">The sequence shown here is derived from an EMBL/GenBank/DDBJ whole genome shotgun (WGS) entry which is preliminary data.</text>
</comment>
<accession>A0AAD7EEN0</accession>
<organism evidence="1 2">
    <name type="scientific">Mycena albidolilacea</name>
    <dbReference type="NCBI Taxonomy" id="1033008"/>
    <lineage>
        <taxon>Eukaryota</taxon>
        <taxon>Fungi</taxon>
        <taxon>Dikarya</taxon>
        <taxon>Basidiomycota</taxon>
        <taxon>Agaricomycotina</taxon>
        <taxon>Agaricomycetes</taxon>
        <taxon>Agaricomycetidae</taxon>
        <taxon>Agaricales</taxon>
        <taxon>Marasmiineae</taxon>
        <taxon>Mycenaceae</taxon>
        <taxon>Mycena</taxon>
    </lineage>
</organism>
<dbReference type="AlphaFoldDB" id="A0AAD7EEN0"/>
<keyword evidence="2" id="KW-1185">Reference proteome</keyword>
<reference evidence="1" key="1">
    <citation type="submission" date="2023-03" db="EMBL/GenBank/DDBJ databases">
        <title>Massive genome expansion in bonnet fungi (Mycena s.s.) driven by repeated elements and novel gene families across ecological guilds.</title>
        <authorList>
            <consortium name="Lawrence Berkeley National Laboratory"/>
            <person name="Harder C.B."/>
            <person name="Miyauchi S."/>
            <person name="Viragh M."/>
            <person name="Kuo A."/>
            <person name="Thoen E."/>
            <person name="Andreopoulos B."/>
            <person name="Lu D."/>
            <person name="Skrede I."/>
            <person name="Drula E."/>
            <person name="Henrissat B."/>
            <person name="Morin E."/>
            <person name="Kohler A."/>
            <person name="Barry K."/>
            <person name="LaButti K."/>
            <person name="Morin E."/>
            <person name="Salamov A."/>
            <person name="Lipzen A."/>
            <person name="Mereny Z."/>
            <person name="Hegedus B."/>
            <person name="Baldrian P."/>
            <person name="Stursova M."/>
            <person name="Weitz H."/>
            <person name="Taylor A."/>
            <person name="Grigoriev I.V."/>
            <person name="Nagy L.G."/>
            <person name="Martin F."/>
            <person name="Kauserud H."/>
        </authorList>
    </citation>
    <scope>NUCLEOTIDE SEQUENCE</scope>
    <source>
        <strain evidence="1">CBHHK002</strain>
    </source>
</reference>
<sequence>MSFREAGSQRRGAEQAAPQYGDETLGQSLAWCTQVRCGGCVVSSRMRNAKGETHDECLVTRFLRERRRRGQPCRRGGMRDRFLLWRGTAAVARPGGGAGLVRQQPVSRIRRVVVGRAVGRVLWILQRERERKRRTVVWRGFKVAVVFPEWKAPNGGSDRVINQSIHRIGQYGQLDELASDPHFVFMWVWNHSYLLDWQMGAHGGGDYWSCAEDSIRRRQMGEMDGISRFAKLQTLLPSYFAKCIRNYGDPFALRWWEHQVQELCQFLLKSRGASNGIIRDR</sequence>
<dbReference type="Proteomes" id="UP001218218">
    <property type="component" value="Unassembled WGS sequence"/>
</dbReference>
<gene>
    <name evidence="1" type="ORF">DFH08DRAFT_821104</name>
</gene>
<proteinExistence type="predicted"/>